<proteinExistence type="inferred from homology"/>
<dbReference type="InterPro" id="IPR000223">
    <property type="entry name" value="Pept_S26A_signal_pept_1"/>
</dbReference>
<dbReference type="GO" id="GO:0042720">
    <property type="term" value="C:mitochondrial inner membrane peptidase complex"/>
    <property type="evidence" value="ECO:0007669"/>
    <property type="project" value="TreeGrafter"/>
</dbReference>
<evidence type="ECO:0000313" key="11">
    <source>
        <dbReference type="EMBL" id="EPS72082.1"/>
    </source>
</evidence>
<evidence type="ECO:0000256" key="5">
    <source>
        <dbReference type="ARBA" id="ARBA00023136"/>
    </source>
</evidence>
<dbReference type="AlphaFoldDB" id="S8EHA2"/>
<comment type="function">
    <text evidence="7">Catalyzes the removal of transit peptides required for the targeting of proteins from the mitochondrial matrix, across the inner membrane, into the inter-membrane space.</text>
</comment>
<dbReference type="GO" id="GO:0006627">
    <property type="term" value="P:protein processing involved in protein targeting to mitochondrion"/>
    <property type="evidence" value="ECO:0007669"/>
    <property type="project" value="TreeGrafter"/>
</dbReference>
<dbReference type="PANTHER" id="PTHR12383">
    <property type="entry name" value="PROTEASE FAMILY S26 MITOCHONDRIAL INNER MEMBRANE PROTEASE-RELATED"/>
    <property type="match status" value="1"/>
</dbReference>
<evidence type="ECO:0000256" key="4">
    <source>
        <dbReference type="ARBA" id="ARBA00023128"/>
    </source>
</evidence>
<organism evidence="11 12">
    <name type="scientific">Genlisea aurea</name>
    <dbReference type="NCBI Taxonomy" id="192259"/>
    <lineage>
        <taxon>Eukaryota</taxon>
        <taxon>Viridiplantae</taxon>
        <taxon>Streptophyta</taxon>
        <taxon>Embryophyta</taxon>
        <taxon>Tracheophyta</taxon>
        <taxon>Spermatophyta</taxon>
        <taxon>Magnoliopsida</taxon>
        <taxon>eudicotyledons</taxon>
        <taxon>Gunneridae</taxon>
        <taxon>Pentapetalae</taxon>
        <taxon>asterids</taxon>
        <taxon>lamiids</taxon>
        <taxon>Lamiales</taxon>
        <taxon>Lentibulariaceae</taxon>
        <taxon>Genlisea</taxon>
    </lineage>
</organism>
<keyword evidence="12" id="KW-1185">Reference proteome</keyword>
<evidence type="ECO:0000256" key="8">
    <source>
        <dbReference type="ARBA" id="ARBA00064368"/>
    </source>
</evidence>
<comment type="subunit">
    <text evidence="8">Heterodimer of 2 subunits, IMP1A/B and IMP12.</text>
</comment>
<evidence type="ECO:0000256" key="7">
    <source>
        <dbReference type="ARBA" id="ARBA00054895"/>
    </source>
</evidence>
<feature type="domain" description="Peptidase S26" evidence="10">
    <location>
        <begin position="117"/>
        <end position="158"/>
    </location>
</feature>
<keyword evidence="4" id="KW-0496">Mitochondrion</keyword>
<dbReference type="NCBIfam" id="TIGR02227">
    <property type="entry name" value="sigpep_I_bact"/>
    <property type="match status" value="1"/>
</dbReference>
<dbReference type="OrthoDB" id="308440at2759"/>
<dbReference type="GO" id="GO:0006465">
    <property type="term" value="P:signal peptide processing"/>
    <property type="evidence" value="ECO:0007669"/>
    <property type="project" value="InterPro"/>
</dbReference>
<evidence type="ECO:0000256" key="6">
    <source>
        <dbReference type="ARBA" id="ARBA00038445"/>
    </source>
</evidence>
<dbReference type="PANTHER" id="PTHR12383:SF16">
    <property type="entry name" value="MITOCHONDRIAL INNER MEMBRANE PROTEASE SUBUNIT 1"/>
    <property type="match status" value="1"/>
</dbReference>
<dbReference type="EMBL" id="AUSU01000980">
    <property type="protein sequence ID" value="EPS72082.1"/>
    <property type="molecule type" value="Genomic_DNA"/>
</dbReference>
<dbReference type="InterPro" id="IPR052064">
    <property type="entry name" value="Mito_IMP1_subunit"/>
</dbReference>
<name>S8EHA2_9LAMI</name>
<comment type="subcellular location">
    <subcellularLocation>
        <location evidence="1">Mitochondrion inner membrane</location>
    </subcellularLocation>
</comment>
<evidence type="ECO:0000256" key="2">
    <source>
        <dbReference type="ARBA" id="ARBA00022792"/>
    </source>
</evidence>
<accession>S8EHA2</accession>
<dbReference type="Pfam" id="PF10502">
    <property type="entry name" value="Peptidase_S26"/>
    <property type="match status" value="2"/>
</dbReference>
<sequence>AELLQYARQWKSTAREVVNQALPLAQFFSLLHVTSTYICSPTLVFGPSMLPTLNFSGDVLLVDKLSPLLGMVEPGDIVLVQSPDNPRKNLAKRIMGLEGDTVTFLADPARTDRSPQSVVVPKGHVWIQGDNVYASRDSRQMGPVPYGLIHGKVIFRVWPPKDFGRLSE</sequence>
<evidence type="ECO:0000256" key="9">
    <source>
        <dbReference type="PIRSR" id="PIRSR600223-1"/>
    </source>
</evidence>
<dbReference type="InterPro" id="IPR019758">
    <property type="entry name" value="Pept_S26A_signal_pept_1_CS"/>
</dbReference>
<evidence type="ECO:0000256" key="1">
    <source>
        <dbReference type="ARBA" id="ARBA00004273"/>
    </source>
</evidence>
<dbReference type="InterPro" id="IPR036286">
    <property type="entry name" value="LexA/Signal_pep-like_sf"/>
</dbReference>
<dbReference type="FunFam" id="2.10.109.10:FF:000014">
    <property type="entry name" value="Inner membrane protease subunit 1"/>
    <property type="match status" value="1"/>
</dbReference>
<keyword evidence="3" id="KW-0378">Hydrolase</keyword>
<dbReference type="PROSITE" id="PS00761">
    <property type="entry name" value="SPASE_I_3"/>
    <property type="match status" value="1"/>
</dbReference>
<feature type="non-terminal residue" evidence="11">
    <location>
        <position position="168"/>
    </location>
</feature>
<feature type="domain" description="Peptidase S26" evidence="10">
    <location>
        <begin position="28"/>
        <end position="104"/>
    </location>
</feature>
<evidence type="ECO:0000256" key="3">
    <source>
        <dbReference type="ARBA" id="ARBA00022801"/>
    </source>
</evidence>
<reference evidence="11 12" key="1">
    <citation type="journal article" date="2013" name="BMC Genomics">
        <title>The miniature genome of a carnivorous plant Genlisea aurea contains a low number of genes and short non-coding sequences.</title>
        <authorList>
            <person name="Leushkin E.V."/>
            <person name="Sutormin R.A."/>
            <person name="Nabieva E.R."/>
            <person name="Penin A.A."/>
            <person name="Kondrashov A.S."/>
            <person name="Logacheva M.D."/>
        </authorList>
    </citation>
    <scope>NUCLEOTIDE SEQUENCE [LARGE SCALE GENOMIC DNA]</scope>
</reference>
<feature type="active site" evidence="9">
    <location>
        <position position="48"/>
    </location>
</feature>
<feature type="non-terminal residue" evidence="11">
    <location>
        <position position="1"/>
    </location>
</feature>
<dbReference type="Proteomes" id="UP000015453">
    <property type="component" value="Unassembled WGS sequence"/>
</dbReference>
<feature type="active site" evidence="9">
    <location>
        <position position="92"/>
    </location>
</feature>
<dbReference type="CDD" id="cd06530">
    <property type="entry name" value="S26_SPase_I"/>
    <property type="match status" value="1"/>
</dbReference>
<dbReference type="PRINTS" id="PR00727">
    <property type="entry name" value="LEADERPTASE"/>
</dbReference>
<evidence type="ECO:0000313" key="12">
    <source>
        <dbReference type="Proteomes" id="UP000015453"/>
    </source>
</evidence>
<gene>
    <name evidence="11" type="ORF">M569_02678</name>
</gene>
<dbReference type="GO" id="GO:0004252">
    <property type="term" value="F:serine-type endopeptidase activity"/>
    <property type="evidence" value="ECO:0007669"/>
    <property type="project" value="InterPro"/>
</dbReference>
<protein>
    <recommendedName>
        <fullName evidence="10">Peptidase S26 domain-containing protein</fullName>
    </recommendedName>
</protein>
<dbReference type="Gene3D" id="2.10.109.10">
    <property type="entry name" value="Umud Fragment, subunit A"/>
    <property type="match status" value="1"/>
</dbReference>
<comment type="caution">
    <text evidence="11">The sequence shown here is derived from an EMBL/GenBank/DDBJ whole genome shotgun (WGS) entry which is preliminary data.</text>
</comment>
<evidence type="ECO:0000259" key="10">
    <source>
        <dbReference type="Pfam" id="PF10502"/>
    </source>
</evidence>
<keyword evidence="5" id="KW-0472">Membrane</keyword>
<keyword evidence="2" id="KW-0999">Mitochondrion inner membrane</keyword>
<dbReference type="InterPro" id="IPR019533">
    <property type="entry name" value="Peptidase_S26"/>
</dbReference>
<comment type="similarity">
    <text evidence="6">Belongs to the peptidase S26 family. IMP1 subfamily.</text>
</comment>
<dbReference type="SUPFAM" id="SSF51306">
    <property type="entry name" value="LexA/Signal peptidase"/>
    <property type="match status" value="1"/>
</dbReference>